<dbReference type="AlphaFoldDB" id="A0AAV7MGN3"/>
<feature type="compositionally biased region" description="Basic and acidic residues" evidence="1">
    <location>
        <begin position="112"/>
        <end position="121"/>
    </location>
</feature>
<sequence length="121" mass="12493">MGPLARPSVRPGSRTCHAEASGDARMGLQSHPGPCPPGMAARGMGAGSTRRGSGVSPHVAPASRATWDSLAMPWGGRDEEGLPVLAGTPWRCAGEGDDGTGLSVPPGTPWRCPREREEEVL</sequence>
<feature type="compositionally biased region" description="Low complexity" evidence="1">
    <location>
        <begin position="38"/>
        <end position="54"/>
    </location>
</feature>
<comment type="caution">
    <text evidence="2">The sequence shown here is derived from an EMBL/GenBank/DDBJ whole genome shotgun (WGS) entry which is preliminary data.</text>
</comment>
<evidence type="ECO:0000313" key="2">
    <source>
        <dbReference type="EMBL" id="KAJ1102936.1"/>
    </source>
</evidence>
<organism evidence="2 3">
    <name type="scientific">Pleurodeles waltl</name>
    <name type="common">Iberian ribbed newt</name>
    <dbReference type="NCBI Taxonomy" id="8319"/>
    <lineage>
        <taxon>Eukaryota</taxon>
        <taxon>Metazoa</taxon>
        <taxon>Chordata</taxon>
        <taxon>Craniata</taxon>
        <taxon>Vertebrata</taxon>
        <taxon>Euteleostomi</taxon>
        <taxon>Amphibia</taxon>
        <taxon>Batrachia</taxon>
        <taxon>Caudata</taxon>
        <taxon>Salamandroidea</taxon>
        <taxon>Salamandridae</taxon>
        <taxon>Pleurodelinae</taxon>
        <taxon>Pleurodeles</taxon>
    </lineage>
</organism>
<protein>
    <submittedName>
        <fullName evidence="2">Uncharacterized protein</fullName>
    </submittedName>
</protein>
<name>A0AAV7MGN3_PLEWA</name>
<feature type="region of interest" description="Disordered" evidence="1">
    <location>
        <begin position="1"/>
        <end position="121"/>
    </location>
</feature>
<dbReference type="EMBL" id="JANPWB010000013">
    <property type="protein sequence ID" value="KAJ1102936.1"/>
    <property type="molecule type" value="Genomic_DNA"/>
</dbReference>
<keyword evidence="3" id="KW-1185">Reference proteome</keyword>
<evidence type="ECO:0000313" key="3">
    <source>
        <dbReference type="Proteomes" id="UP001066276"/>
    </source>
</evidence>
<accession>A0AAV7MGN3</accession>
<evidence type="ECO:0000256" key="1">
    <source>
        <dbReference type="SAM" id="MobiDB-lite"/>
    </source>
</evidence>
<gene>
    <name evidence="2" type="ORF">NDU88_000375</name>
</gene>
<proteinExistence type="predicted"/>
<reference evidence="2" key="1">
    <citation type="journal article" date="2022" name="bioRxiv">
        <title>Sequencing and chromosome-scale assembly of the giantPleurodeles waltlgenome.</title>
        <authorList>
            <person name="Brown T."/>
            <person name="Elewa A."/>
            <person name="Iarovenko S."/>
            <person name="Subramanian E."/>
            <person name="Araus A.J."/>
            <person name="Petzold A."/>
            <person name="Susuki M."/>
            <person name="Suzuki K.-i.T."/>
            <person name="Hayashi T."/>
            <person name="Toyoda A."/>
            <person name="Oliveira C."/>
            <person name="Osipova E."/>
            <person name="Leigh N.D."/>
            <person name="Simon A."/>
            <person name="Yun M.H."/>
        </authorList>
    </citation>
    <scope>NUCLEOTIDE SEQUENCE</scope>
    <source>
        <strain evidence="2">20211129_DDA</strain>
        <tissue evidence="2">Liver</tissue>
    </source>
</reference>
<dbReference type="Proteomes" id="UP001066276">
    <property type="component" value="Chromosome 9"/>
</dbReference>